<dbReference type="Proteomes" id="UP000305067">
    <property type="component" value="Unassembled WGS sequence"/>
</dbReference>
<dbReference type="EMBL" id="ML178815">
    <property type="protein sequence ID" value="TFL06098.1"/>
    <property type="molecule type" value="Genomic_DNA"/>
</dbReference>
<feature type="non-terminal residue" evidence="1">
    <location>
        <position position="97"/>
    </location>
</feature>
<evidence type="ECO:0000313" key="1">
    <source>
        <dbReference type="EMBL" id="TFL06098.1"/>
    </source>
</evidence>
<sequence length="97" mass="11042">MCWLPALQILRKGMLTSSLEGRHTASPRASCKHLKALRPVWLWDTSVDIMQRVRVEKAMDVQLLGPDVYERELLQLAQSMGVSAQDIEQLKRKIDVG</sequence>
<proteinExistence type="predicted"/>
<protein>
    <submittedName>
        <fullName evidence="1">Uncharacterized protein</fullName>
    </submittedName>
</protein>
<accession>A0A5C3QXJ0</accession>
<evidence type="ECO:0000313" key="2">
    <source>
        <dbReference type="Proteomes" id="UP000305067"/>
    </source>
</evidence>
<reference evidence="1 2" key="1">
    <citation type="journal article" date="2019" name="Nat. Ecol. Evol.">
        <title>Megaphylogeny resolves global patterns of mushroom evolution.</title>
        <authorList>
            <person name="Varga T."/>
            <person name="Krizsan K."/>
            <person name="Foldi C."/>
            <person name="Dima B."/>
            <person name="Sanchez-Garcia M."/>
            <person name="Sanchez-Ramirez S."/>
            <person name="Szollosi G.J."/>
            <person name="Szarkandi J.G."/>
            <person name="Papp V."/>
            <person name="Albert L."/>
            <person name="Andreopoulos W."/>
            <person name="Angelini C."/>
            <person name="Antonin V."/>
            <person name="Barry K.W."/>
            <person name="Bougher N.L."/>
            <person name="Buchanan P."/>
            <person name="Buyck B."/>
            <person name="Bense V."/>
            <person name="Catcheside P."/>
            <person name="Chovatia M."/>
            <person name="Cooper J."/>
            <person name="Damon W."/>
            <person name="Desjardin D."/>
            <person name="Finy P."/>
            <person name="Geml J."/>
            <person name="Haridas S."/>
            <person name="Hughes K."/>
            <person name="Justo A."/>
            <person name="Karasinski D."/>
            <person name="Kautmanova I."/>
            <person name="Kiss B."/>
            <person name="Kocsube S."/>
            <person name="Kotiranta H."/>
            <person name="LaButti K.M."/>
            <person name="Lechner B.E."/>
            <person name="Liimatainen K."/>
            <person name="Lipzen A."/>
            <person name="Lukacs Z."/>
            <person name="Mihaltcheva S."/>
            <person name="Morgado L.N."/>
            <person name="Niskanen T."/>
            <person name="Noordeloos M.E."/>
            <person name="Ohm R.A."/>
            <person name="Ortiz-Santana B."/>
            <person name="Ovrebo C."/>
            <person name="Racz N."/>
            <person name="Riley R."/>
            <person name="Savchenko A."/>
            <person name="Shiryaev A."/>
            <person name="Soop K."/>
            <person name="Spirin V."/>
            <person name="Szebenyi C."/>
            <person name="Tomsovsky M."/>
            <person name="Tulloss R.E."/>
            <person name="Uehling J."/>
            <person name="Grigoriev I.V."/>
            <person name="Vagvolgyi C."/>
            <person name="Papp T."/>
            <person name="Martin F.M."/>
            <person name="Miettinen O."/>
            <person name="Hibbett D.S."/>
            <person name="Nagy L.G."/>
        </authorList>
    </citation>
    <scope>NUCLEOTIDE SEQUENCE [LARGE SCALE GENOMIC DNA]</scope>
    <source>
        <strain evidence="1 2">CBS 309.79</strain>
    </source>
</reference>
<dbReference type="AlphaFoldDB" id="A0A5C3QXJ0"/>
<organism evidence="1 2">
    <name type="scientific">Pterulicium gracile</name>
    <dbReference type="NCBI Taxonomy" id="1884261"/>
    <lineage>
        <taxon>Eukaryota</taxon>
        <taxon>Fungi</taxon>
        <taxon>Dikarya</taxon>
        <taxon>Basidiomycota</taxon>
        <taxon>Agaricomycotina</taxon>
        <taxon>Agaricomycetes</taxon>
        <taxon>Agaricomycetidae</taxon>
        <taxon>Agaricales</taxon>
        <taxon>Pleurotineae</taxon>
        <taxon>Pterulaceae</taxon>
        <taxon>Pterulicium</taxon>
    </lineage>
</organism>
<keyword evidence="2" id="KW-1185">Reference proteome</keyword>
<gene>
    <name evidence="1" type="ORF">BDV98DRAFT_652756</name>
</gene>
<name>A0A5C3QXJ0_9AGAR</name>